<feature type="non-terminal residue" evidence="2">
    <location>
        <position position="1"/>
    </location>
</feature>
<feature type="compositionally biased region" description="Gly residues" evidence="1">
    <location>
        <begin position="641"/>
        <end position="652"/>
    </location>
</feature>
<feature type="compositionally biased region" description="Basic and acidic residues" evidence="1">
    <location>
        <begin position="339"/>
        <end position="357"/>
    </location>
</feature>
<feature type="region of interest" description="Disordered" evidence="1">
    <location>
        <begin position="332"/>
        <end position="512"/>
    </location>
</feature>
<feature type="compositionally biased region" description="Basic and acidic residues" evidence="1">
    <location>
        <begin position="104"/>
        <end position="118"/>
    </location>
</feature>
<dbReference type="Proteomes" id="UP000037020">
    <property type="component" value="Unassembled WGS sequence"/>
</dbReference>
<accession>A0ABR5JCX7</accession>
<proteinExistence type="predicted"/>
<feature type="region of interest" description="Disordered" evidence="1">
    <location>
        <begin position="48"/>
        <end position="119"/>
    </location>
</feature>
<feature type="region of interest" description="Disordered" evidence="1">
    <location>
        <begin position="621"/>
        <end position="652"/>
    </location>
</feature>
<feature type="compositionally biased region" description="Basic and acidic residues" evidence="1">
    <location>
        <begin position="83"/>
        <end position="97"/>
    </location>
</feature>
<evidence type="ECO:0000313" key="3">
    <source>
        <dbReference type="Proteomes" id="UP000037020"/>
    </source>
</evidence>
<dbReference type="EMBL" id="LGUT01000321">
    <property type="protein sequence ID" value="KOG91298.1"/>
    <property type="molecule type" value="Genomic_DNA"/>
</dbReference>
<sequence length="753" mass="80617">VYKRQARNNLPADDGSTEAGLLLDRGHRLAHDLRPARVRDAAMRVAEQLPEPSALPPTRSTAELTEPQRRAAHQLENPPQGALHHDEKTKAPTHYEDADGNGYDVHDPHDTEHPELTKGEGLPLSLAAGLDALHASGDWHGRPYADGTEPQTAPQIAAHVREAMSDQALREPELAATWYGPELGDTFTPEDLDAAGLTGRLDDRHQREFAQDGVLHGDLRLAPRASGDARHAPDRGGYRVPLLPDEKAALLSRQLLRGGDAEIGGLAEAGYDNAASDYVPQLFANRHAAVSYTPGQGALVYRPWRPDAAPDAGPGRPTVHLLLDDGAFKALIPRSPRGLPEETDPRHSPNGVPERENAGPPRDQAPVATPSRTKAENPASPTQDATPGTPGGDAGLVSQRRADRLAAGQERQDDGFLDAYASRRAATDDIAGPADGRTGAYVVDDDRGRPHHAAFYSTEDYRRTYSPAGPVGEASAPGSQERVERGEDEYPDERYVNTDSTVGPRSSDARAPLHSDLYADPAFAAVSSASPASPASGTHPRLVEAEDVRPLPDAVWEREVTFRAIVDPGSDDVIGYATGDAHDGWSKDRQRTNESFRHATDHWPVDGRATPAGLRFRTRWNPDTTTEYTGHGDGRFFRAGGRPGSPAEGGPGTGRHLLQEMARAKTAPKRGALAVIPCAAAAERPDGPAPLPRTLADRVLLESHAPNASTAFSREGGARPRAEAAVAAEPRGAPRDTAEWAPSPRGLYGTPEH</sequence>
<feature type="compositionally biased region" description="Basic and acidic residues" evidence="1">
    <location>
        <begin position="400"/>
        <end position="414"/>
    </location>
</feature>
<keyword evidence="3" id="KW-1185">Reference proteome</keyword>
<reference evidence="2 3" key="1">
    <citation type="submission" date="2015-07" db="EMBL/GenBank/DDBJ databases">
        <authorList>
            <person name="Ju K.-S."/>
            <person name="Doroghazi J.R."/>
            <person name="Metcalf W.W."/>
        </authorList>
    </citation>
    <scope>NUCLEOTIDE SEQUENCE [LARGE SCALE GENOMIC DNA]</scope>
    <source>
        <strain evidence="2 3">NRRL B-3589</strain>
    </source>
</reference>
<feature type="region of interest" description="Disordered" evidence="1">
    <location>
        <begin position="706"/>
        <end position="753"/>
    </location>
</feature>
<comment type="caution">
    <text evidence="2">The sequence shown here is derived from an EMBL/GenBank/DDBJ whole genome shotgun (WGS) entry which is preliminary data.</text>
</comment>
<gene>
    <name evidence="2" type="ORF">ADK38_03940</name>
</gene>
<evidence type="ECO:0000313" key="2">
    <source>
        <dbReference type="EMBL" id="KOG91298.1"/>
    </source>
</evidence>
<evidence type="ECO:0000256" key="1">
    <source>
        <dbReference type="SAM" id="MobiDB-lite"/>
    </source>
</evidence>
<organism evidence="2 3">
    <name type="scientific">Streptomyces varsoviensis</name>
    <dbReference type="NCBI Taxonomy" id="67373"/>
    <lineage>
        <taxon>Bacteria</taxon>
        <taxon>Bacillati</taxon>
        <taxon>Actinomycetota</taxon>
        <taxon>Actinomycetes</taxon>
        <taxon>Kitasatosporales</taxon>
        <taxon>Streptomycetaceae</taxon>
        <taxon>Streptomyces</taxon>
    </lineage>
</organism>
<protein>
    <submittedName>
        <fullName evidence="2">Uncharacterized protein</fullName>
    </submittedName>
</protein>
<name>A0ABR5JCX7_9ACTN</name>